<sequence>MRVLIVDDEPLVRIGLKSAIRWEAAGMEIVGEAADGEEAIKLILERQPDVVMLDIKMPKKDGLEVLQEMKALHVPAKVIILSSFDDFALVKKAMKLGAADYFHKPSMNVQEIEAVLAKLKEEAEAGSEGSPSLSDGSVQSKEDVVRHLLRGSLNGIRQTKLQEGNLYALLFTIKNYTHVFKRYTKDNASILPNTIGNIVSELLSKEPEAEYVQLEDNLYAVLVSHSSTKSVQASFAHVNELVYLISAALKRFVNIDTVFGISGPVQVYQECGQAVMQAQQALARKFYHPNDPIFYAQAHREGDAEQALEQVNAHIAAMKNGLKDEKYDEFARSLSAWEQFLQQSECMDEKDVRKIYQGLLFMLKDGEEYWGDANRLEEIEDFSELSVVYHSLFNERLAEKLSQQHKEYSPLIRGILQYIDTNYREEISLKSLGEQFHVSPNYVSRLFKQEVNRGLFDYLNEVRIEKAKELLLDYRYKIYEVADMTGFNSQVHFAIVFHKYVGMSPKEYRKETV</sequence>
<keyword evidence="3 8" id="KW-0597">Phosphoprotein</keyword>
<evidence type="ECO:0000256" key="5">
    <source>
        <dbReference type="ARBA" id="ARBA00023015"/>
    </source>
</evidence>
<name>A0ABS8YK09_9BACL</name>
<organism evidence="11 12">
    <name type="scientific">Paenibacillus profundus</name>
    <dbReference type="NCBI Taxonomy" id="1173085"/>
    <lineage>
        <taxon>Bacteria</taxon>
        <taxon>Bacillati</taxon>
        <taxon>Bacillota</taxon>
        <taxon>Bacilli</taxon>
        <taxon>Bacillales</taxon>
        <taxon>Paenibacillaceae</taxon>
        <taxon>Paenibacillus</taxon>
    </lineage>
</organism>
<comment type="subcellular location">
    <subcellularLocation>
        <location evidence="1">Cytoplasm</location>
    </subcellularLocation>
</comment>
<dbReference type="Gene3D" id="3.40.50.2300">
    <property type="match status" value="1"/>
</dbReference>
<dbReference type="InterPro" id="IPR018060">
    <property type="entry name" value="HTH_AraC"/>
</dbReference>
<evidence type="ECO:0000256" key="3">
    <source>
        <dbReference type="ARBA" id="ARBA00022553"/>
    </source>
</evidence>
<keyword evidence="2" id="KW-0963">Cytoplasm</keyword>
<evidence type="ECO:0000259" key="9">
    <source>
        <dbReference type="PROSITE" id="PS01124"/>
    </source>
</evidence>
<evidence type="ECO:0000313" key="12">
    <source>
        <dbReference type="Proteomes" id="UP001199916"/>
    </source>
</evidence>
<feature type="domain" description="Response regulatory" evidence="10">
    <location>
        <begin position="2"/>
        <end position="119"/>
    </location>
</feature>
<dbReference type="CDD" id="cd17536">
    <property type="entry name" value="REC_YesN-like"/>
    <property type="match status" value="1"/>
</dbReference>
<protein>
    <submittedName>
        <fullName evidence="11">Response regulator</fullName>
    </submittedName>
</protein>
<gene>
    <name evidence="11" type="ORF">LQV63_21640</name>
</gene>
<keyword evidence="6" id="KW-0238">DNA-binding</keyword>
<reference evidence="11 12" key="1">
    <citation type="submission" date="2021-11" db="EMBL/GenBank/DDBJ databases">
        <title>Draft genome sequence of Paenibacillus profundus YoMME, a new Gram-positive bacteria with exoelectrogenic properties.</title>
        <authorList>
            <person name="Hubenova Y."/>
            <person name="Hubenova E."/>
            <person name="Manasiev Y."/>
            <person name="Peykov S."/>
            <person name="Mitov M."/>
        </authorList>
    </citation>
    <scope>NUCLEOTIDE SEQUENCE [LARGE SCALE GENOMIC DNA]</scope>
    <source>
        <strain evidence="11 12">YoMME</strain>
    </source>
</reference>
<evidence type="ECO:0000313" key="11">
    <source>
        <dbReference type="EMBL" id="MCE5171887.1"/>
    </source>
</evidence>
<dbReference type="SMART" id="SM00448">
    <property type="entry name" value="REC"/>
    <property type="match status" value="1"/>
</dbReference>
<dbReference type="SUPFAM" id="SSF46689">
    <property type="entry name" value="Homeodomain-like"/>
    <property type="match status" value="2"/>
</dbReference>
<evidence type="ECO:0000256" key="8">
    <source>
        <dbReference type="PROSITE-ProRule" id="PRU00169"/>
    </source>
</evidence>
<dbReference type="InterPro" id="IPR011006">
    <property type="entry name" value="CheY-like_superfamily"/>
</dbReference>
<evidence type="ECO:0000256" key="4">
    <source>
        <dbReference type="ARBA" id="ARBA00023012"/>
    </source>
</evidence>
<evidence type="ECO:0000256" key="2">
    <source>
        <dbReference type="ARBA" id="ARBA00022490"/>
    </source>
</evidence>
<dbReference type="PRINTS" id="PR00032">
    <property type="entry name" value="HTHARAC"/>
</dbReference>
<feature type="domain" description="HTH araC/xylS-type" evidence="9">
    <location>
        <begin position="413"/>
        <end position="511"/>
    </location>
</feature>
<dbReference type="InterPro" id="IPR009057">
    <property type="entry name" value="Homeodomain-like_sf"/>
</dbReference>
<keyword evidence="4" id="KW-0902">Two-component regulatory system</keyword>
<evidence type="ECO:0000256" key="1">
    <source>
        <dbReference type="ARBA" id="ARBA00004496"/>
    </source>
</evidence>
<dbReference type="Gene3D" id="1.10.10.60">
    <property type="entry name" value="Homeodomain-like"/>
    <property type="match status" value="2"/>
</dbReference>
<dbReference type="InterPro" id="IPR001789">
    <property type="entry name" value="Sig_transdc_resp-reg_receiver"/>
</dbReference>
<dbReference type="EMBL" id="JAJNBZ010000021">
    <property type="protein sequence ID" value="MCE5171887.1"/>
    <property type="molecule type" value="Genomic_DNA"/>
</dbReference>
<dbReference type="PROSITE" id="PS01124">
    <property type="entry name" value="HTH_ARAC_FAMILY_2"/>
    <property type="match status" value="1"/>
</dbReference>
<accession>A0ABS8YK09</accession>
<dbReference type="SMART" id="SM00342">
    <property type="entry name" value="HTH_ARAC"/>
    <property type="match status" value="1"/>
</dbReference>
<evidence type="ECO:0000256" key="6">
    <source>
        <dbReference type="ARBA" id="ARBA00023125"/>
    </source>
</evidence>
<dbReference type="Pfam" id="PF00072">
    <property type="entry name" value="Response_reg"/>
    <property type="match status" value="1"/>
</dbReference>
<dbReference type="PANTHER" id="PTHR42713:SF3">
    <property type="entry name" value="TRANSCRIPTIONAL REGULATORY PROTEIN HPTR"/>
    <property type="match status" value="1"/>
</dbReference>
<dbReference type="InterPro" id="IPR051552">
    <property type="entry name" value="HptR"/>
</dbReference>
<dbReference type="SUPFAM" id="SSF52172">
    <property type="entry name" value="CheY-like"/>
    <property type="match status" value="1"/>
</dbReference>
<evidence type="ECO:0000256" key="7">
    <source>
        <dbReference type="ARBA" id="ARBA00023163"/>
    </source>
</evidence>
<keyword evidence="7" id="KW-0804">Transcription</keyword>
<comment type="caution">
    <text evidence="11">The sequence shown here is derived from an EMBL/GenBank/DDBJ whole genome shotgun (WGS) entry which is preliminary data.</text>
</comment>
<feature type="modified residue" description="4-aspartylphosphate" evidence="8">
    <location>
        <position position="54"/>
    </location>
</feature>
<keyword evidence="12" id="KW-1185">Reference proteome</keyword>
<dbReference type="Pfam" id="PF12833">
    <property type="entry name" value="HTH_18"/>
    <property type="match status" value="1"/>
</dbReference>
<dbReference type="InterPro" id="IPR020449">
    <property type="entry name" value="Tscrpt_reg_AraC-type_HTH"/>
</dbReference>
<dbReference type="Proteomes" id="UP001199916">
    <property type="component" value="Unassembled WGS sequence"/>
</dbReference>
<dbReference type="RefSeq" id="WP_233698228.1">
    <property type="nucleotide sequence ID" value="NZ_JAJNBZ010000021.1"/>
</dbReference>
<evidence type="ECO:0000259" key="10">
    <source>
        <dbReference type="PROSITE" id="PS50110"/>
    </source>
</evidence>
<proteinExistence type="predicted"/>
<dbReference type="PANTHER" id="PTHR42713">
    <property type="entry name" value="HISTIDINE KINASE-RELATED"/>
    <property type="match status" value="1"/>
</dbReference>
<dbReference type="PROSITE" id="PS50110">
    <property type="entry name" value="RESPONSE_REGULATORY"/>
    <property type="match status" value="1"/>
</dbReference>
<keyword evidence="5" id="KW-0805">Transcription regulation</keyword>